<gene>
    <name evidence="7" type="ORF">BU26DRAFT_137057</name>
</gene>
<keyword evidence="3" id="KW-0433">Leucine-rich repeat</keyword>
<reference evidence="7" key="1">
    <citation type="journal article" date="2020" name="Stud. Mycol.">
        <title>101 Dothideomycetes genomes: a test case for predicting lifestyles and emergence of pathogens.</title>
        <authorList>
            <person name="Haridas S."/>
            <person name="Albert R."/>
            <person name="Binder M."/>
            <person name="Bloem J."/>
            <person name="Labutti K."/>
            <person name="Salamov A."/>
            <person name="Andreopoulos B."/>
            <person name="Baker S."/>
            <person name="Barry K."/>
            <person name="Bills G."/>
            <person name="Bluhm B."/>
            <person name="Cannon C."/>
            <person name="Castanera R."/>
            <person name="Culley D."/>
            <person name="Daum C."/>
            <person name="Ezra D."/>
            <person name="Gonzalez J."/>
            <person name="Henrissat B."/>
            <person name="Kuo A."/>
            <person name="Liang C."/>
            <person name="Lipzen A."/>
            <person name="Lutzoni F."/>
            <person name="Magnuson J."/>
            <person name="Mondo S."/>
            <person name="Nolan M."/>
            <person name="Ohm R."/>
            <person name="Pangilinan J."/>
            <person name="Park H.-J."/>
            <person name="Ramirez L."/>
            <person name="Alfaro M."/>
            <person name="Sun H."/>
            <person name="Tritt A."/>
            <person name="Yoshinaga Y."/>
            <person name="Zwiers L.-H."/>
            <person name="Turgeon B."/>
            <person name="Goodwin S."/>
            <person name="Spatafora J."/>
            <person name="Crous P."/>
            <person name="Grigoriev I."/>
        </authorList>
    </citation>
    <scope>NUCLEOTIDE SEQUENCE</scope>
    <source>
        <strain evidence="7">CBS 122368</strain>
    </source>
</reference>
<evidence type="ECO:0000313" key="7">
    <source>
        <dbReference type="EMBL" id="KAF2254363.1"/>
    </source>
</evidence>
<feature type="compositionally biased region" description="Polar residues" evidence="6">
    <location>
        <begin position="315"/>
        <end position="328"/>
    </location>
</feature>
<evidence type="ECO:0000256" key="5">
    <source>
        <dbReference type="SAM" id="Coils"/>
    </source>
</evidence>
<dbReference type="Gene3D" id="3.80.10.10">
    <property type="entry name" value="Ribonuclease Inhibitor"/>
    <property type="match status" value="2"/>
</dbReference>
<dbReference type="OrthoDB" id="676979at2759"/>
<evidence type="ECO:0000313" key="8">
    <source>
        <dbReference type="Proteomes" id="UP000800094"/>
    </source>
</evidence>
<feature type="compositionally biased region" description="Basic and acidic residues" evidence="6">
    <location>
        <begin position="568"/>
        <end position="578"/>
    </location>
</feature>
<evidence type="ECO:0000256" key="2">
    <source>
        <dbReference type="ARBA" id="ARBA00022490"/>
    </source>
</evidence>
<feature type="region of interest" description="Disordered" evidence="6">
    <location>
        <begin position="34"/>
        <end position="55"/>
    </location>
</feature>
<dbReference type="GeneID" id="54573096"/>
<feature type="coiled-coil region" evidence="5">
    <location>
        <begin position="162"/>
        <end position="189"/>
    </location>
</feature>
<feature type="region of interest" description="Disordered" evidence="6">
    <location>
        <begin position="781"/>
        <end position="822"/>
    </location>
</feature>
<feature type="compositionally biased region" description="Low complexity" evidence="6">
    <location>
        <begin position="41"/>
        <end position="55"/>
    </location>
</feature>
<comment type="subcellular location">
    <subcellularLocation>
        <location evidence="1">Cytoplasm</location>
    </subcellularLocation>
</comment>
<dbReference type="InterPro" id="IPR003591">
    <property type="entry name" value="Leu-rich_rpt_typical-subtyp"/>
</dbReference>
<dbReference type="SMART" id="SM00369">
    <property type="entry name" value="LRR_TYP"/>
    <property type="match status" value="4"/>
</dbReference>
<feature type="region of interest" description="Disordered" evidence="6">
    <location>
        <begin position="277"/>
        <end position="389"/>
    </location>
</feature>
<dbReference type="Proteomes" id="UP000800094">
    <property type="component" value="Unassembled WGS sequence"/>
</dbReference>
<dbReference type="InterPro" id="IPR001611">
    <property type="entry name" value="Leu-rich_rpt"/>
</dbReference>
<evidence type="ECO:0008006" key="9">
    <source>
        <dbReference type="Google" id="ProtNLM"/>
    </source>
</evidence>
<name>A0A6A6IYV5_9PLEO</name>
<accession>A0A6A6IYV5</accession>
<keyword evidence="5" id="KW-0175">Coiled coil</keyword>
<protein>
    <recommendedName>
        <fullName evidence="9">Leucine rich repeat domain-containing protein</fullName>
    </recommendedName>
</protein>
<dbReference type="PROSITE" id="PS51450">
    <property type="entry name" value="LRR"/>
    <property type="match status" value="3"/>
</dbReference>
<feature type="region of interest" description="Disordered" evidence="6">
    <location>
        <begin position="660"/>
        <end position="689"/>
    </location>
</feature>
<dbReference type="EMBL" id="ML987190">
    <property type="protein sequence ID" value="KAF2254363.1"/>
    <property type="molecule type" value="Genomic_DNA"/>
</dbReference>
<dbReference type="PANTHER" id="PTHR15454:SF69">
    <property type="entry name" value="SERINE_THREONINE-PROTEIN KINASE 11-INTERACTING PROTEIN"/>
    <property type="match status" value="1"/>
</dbReference>
<keyword evidence="8" id="KW-1185">Reference proteome</keyword>
<proteinExistence type="predicted"/>
<feature type="compositionally biased region" description="Polar residues" evidence="6">
    <location>
        <begin position="339"/>
        <end position="353"/>
    </location>
</feature>
<keyword evidence="4" id="KW-0677">Repeat</keyword>
<dbReference type="RefSeq" id="XP_033689367.1">
    <property type="nucleotide sequence ID" value="XM_033819766.1"/>
</dbReference>
<dbReference type="AlphaFoldDB" id="A0A6A6IYV5"/>
<evidence type="ECO:0000256" key="3">
    <source>
        <dbReference type="ARBA" id="ARBA00022614"/>
    </source>
</evidence>
<evidence type="ECO:0000256" key="1">
    <source>
        <dbReference type="ARBA" id="ARBA00004496"/>
    </source>
</evidence>
<dbReference type="FunFam" id="3.80.10.10:FF:000273">
    <property type="entry name" value="Leucine Rich Repeat domain protein"/>
    <property type="match status" value="1"/>
</dbReference>
<dbReference type="GO" id="GO:0005737">
    <property type="term" value="C:cytoplasm"/>
    <property type="evidence" value="ECO:0007669"/>
    <property type="project" value="UniProtKB-SubCell"/>
</dbReference>
<evidence type="ECO:0000256" key="6">
    <source>
        <dbReference type="SAM" id="MobiDB-lite"/>
    </source>
</evidence>
<feature type="compositionally biased region" description="Basic residues" evidence="6">
    <location>
        <begin position="621"/>
        <end position="644"/>
    </location>
</feature>
<dbReference type="InterPro" id="IPR032675">
    <property type="entry name" value="LRR_dom_sf"/>
</dbReference>
<feature type="region of interest" description="Disordered" evidence="6">
    <location>
        <begin position="559"/>
        <end position="644"/>
    </location>
</feature>
<evidence type="ECO:0000256" key="4">
    <source>
        <dbReference type="ARBA" id="ARBA00022737"/>
    </source>
</evidence>
<feature type="region of interest" description="Disordered" evidence="6">
    <location>
        <begin position="731"/>
        <end position="750"/>
    </location>
</feature>
<dbReference type="PANTHER" id="PTHR15454">
    <property type="entry name" value="NISCHARIN RELATED"/>
    <property type="match status" value="1"/>
</dbReference>
<feature type="compositionally biased region" description="Pro residues" evidence="6">
    <location>
        <begin position="579"/>
        <end position="588"/>
    </location>
</feature>
<feature type="compositionally biased region" description="Low complexity" evidence="6">
    <location>
        <begin position="368"/>
        <end position="388"/>
    </location>
</feature>
<keyword evidence="2" id="KW-0963">Cytoplasm</keyword>
<sequence length="822" mass="89792">MDTEDGQVFIKNLAYFVRTHEKALANALQLQRQAPKHGQVTTVSPASPTGASTPSSSSSVWAAALSLPSLTFTSQTIKPAKLTLTPHHLFYLLSRFEDLGISVGPMNVRLENIHSDTSPTNYVSFLSKAQRNKTRSSDRDSIHSVSSIRSVMSGMSSLWSSLRLSSNSVAKAEKQKAQLQEDLKYLYSAFTKIPCLRLAPDHKARLIAGYEEFPFDSAVPLYAFKNVTALEIYDADFRQFYGWHILAENLRSLTVKRAGVDDPADLLINIVLDDMDKRRRRSAKPPPSPSNPWPAASPATKHAQLARSESPPSSPTGRQGSSPRNSATIREGSKVAVQRQRSVSPTRPASSRHGSTHVYGRNSAPNIRRSSGSSGSSVRSTTPRGSSSNLLMVGGFPSKMWRFLRHLSLADNALTNISATSLAPLANTLQSLDLSANLFAEIPDSLAMLTCLRALNLSNCMIESLHSLARNPLPAITTLNLRSNRLTSIAGIERLLSLERVDLRDNKLTDPTEVARLTGVPYITEIYVYRNPFCKSYSNYRVTIFNLFRKTPGYTDDIVIDSTGPSNSEKRQLVDRVPEPPSVPVMKPPPEDELPPPPTPPKVVKAIDDPFELVESSQRTSLHRSKSGKSGHAGSHRKKKVTKRRIVELTQSEIGSQVTDSTLGALASPPDYPSPAAEVRGPSKPTTNVAVENAPHFEEPREDVSGDPAKKLLTQEQASSQALQIGHQHLPPLDTAVTTPPVPQHVASPPEFDVSSDLYKKKIEALRQDFGNTWLSALGDDGWDNRSVTSYPSDHGYSSPAIRPTLPRTPSQGIVSGGRTLG</sequence>
<organism evidence="7 8">
    <name type="scientific">Trematosphaeria pertusa</name>
    <dbReference type="NCBI Taxonomy" id="390896"/>
    <lineage>
        <taxon>Eukaryota</taxon>
        <taxon>Fungi</taxon>
        <taxon>Dikarya</taxon>
        <taxon>Ascomycota</taxon>
        <taxon>Pezizomycotina</taxon>
        <taxon>Dothideomycetes</taxon>
        <taxon>Pleosporomycetidae</taxon>
        <taxon>Pleosporales</taxon>
        <taxon>Massarineae</taxon>
        <taxon>Trematosphaeriaceae</taxon>
        <taxon>Trematosphaeria</taxon>
    </lineage>
</organism>
<dbReference type="SUPFAM" id="SSF52075">
    <property type="entry name" value="Outer arm dynein light chain 1"/>
    <property type="match status" value="1"/>
</dbReference>